<dbReference type="EMBL" id="CP003629">
    <property type="protein sequence ID" value="AFQ42369.1"/>
    <property type="molecule type" value="Genomic_DNA"/>
</dbReference>
<evidence type="ECO:0000256" key="1">
    <source>
        <dbReference type="ARBA" id="ARBA00000085"/>
    </source>
</evidence>
<dbReference type="SMART" id="SM00388">
    <property type="entry name" value="HisKA"/>
    <property type="match status" value="1"/>
</dbReference>
<dbReference type="PANTHER" id="PTHR43065:SF46">
    <property type="entry name" value="C4-DICARBOXYLATE TRANSPORT SENSOR PROTEIN DCTB"/>
    <property type="match status" value="1"/>
</dbReference>
<evidence type="ECO:0000313" key="12">
    <source>
        <dbReference type="Proteomes" id="UP000005262"/>
    </source>
</evidence>
<dbReference type="SUPFAM" id="SSF47384">
    <property type="entry name" value="Homodimeric domain of signal transducing histidine kinase"/>
    <property type="match status" value="1"/>
</dbReference>
<evidence type="ECO:0000256" key="8">
    <source>
        <dbReference type="ARBA" id="ARBA00023012"/>
    </source>
</evidence>
<reference evidence="11 12" key="1">
    <citation type="journal article" date="2012" name="J. Bacteriol.">
        <title>Complete genome sequences of Desulfosporosinus orientis DSM765T, Desulfosporosinus youngiae DSM17734T, Desulfosporosinus meridiei DSM13257T, and Desulfosporosinus acidiphilus DSM22704T.</title>
        <authorList>
            <person name="Pester M."/>
            <person name="Brambilla E."/>
            <person name="Alazard D."/>
            <person name="Rattei T."/>
            <person name="Weinmaier T."/>
            <person name="Han J."/>
            <person name="Lucas S."/>
            <person name="Lapidus A."/>
            <person name="Cheng J.F."/>
            <person name="Goodwin L."/>
            <person name="Pitluck S."/>
            <person name="Peters L."/>
            <person name="Ovchinnikova G."/>
            <person name="Teshima H."/>
            <person name="Detter J.C."/>
            <person name="Han C.S."/>
            <person name="Tapia R."/>
            <person name="Land M.L."/>
            <person name="Hauser L."/>
            <person name="Kyrpides N.C."/>
            <person name="Ivanova N.N."/>
            <person name="Pagani I."/>
            <person name="Huntmann M."/>
            <person name="Wei C.L."/>
            <person name="Davenport K.W."/>
            <person name="Daligault H."/>
            <person name="Chain P.S."/>
            <person name="Chen A."/>
            <person name="Mavromatis K."/>
            <person name="Markowitz V."/>
            <person name="Szeto E."/>
            <person name="Mikhailova N."/>
            <person name="Pati A."/>
            <person name="Wagner M."/>
            <person name="Woyke T."/>
            <person name="Ollivier B."/>
            <person name="Klenk H.P."/>
            <person name="Spring S."/>
            <person name="Loy A."/>
        </authorList>
    </citation>
    <scope>NUCLEOTIDE SEQUENCE [LARGE SCALE GENOMIC DNA]</scope>
    <source>
        <strain evidence="12">ATCC BAA-275 / DSM 13257 / NCIMB 13706 / S10</strain>
    </source>
</reference>
<keyword evidence="6 11" id="KW-0418">Kinase</keyword>
<evidence type="ECO:0000256" key="6">
    <source>
        <dbReference type="ARBA" id="ARBA00022777"/>
    </source>
</evidence>
<evidence type="ECO:0000256" key="3">
    <source>
        <dbReference type="ARBA" id="ARBA00022553"/>
    </source>
</evidence>
<dbReference type="PROSITE" id="PS50109">
    <property type="entry name" value="HIS_KIN"/>
    <property type="match status" value="1"/>
</dbReference>
<keyword evidence="9" id="KW-0175">Coiled coil</keyword>
<dbReference type="SMART" id="SM00387">
    <property type="entry name" value="HATPase_c"/>
    <property type="match status" value="1"/>
</dbReference>
<evidence type="ECO:0000313" key="11">
    <source>
        <dbReference type="EMBL" id="AFQ42369.1"/>
    </source>
</evidence>
<dbReference type="GO" id="GO:0005524">
    <property type="term" value="F:ATP binding"/>
    <property type="evidence" value="ECO:0007669"/>
    <property type="project" value="UniProtKB-KW"/>
</dbReference>
<gene>
    <name evidence="11" type="ordered locus">Desmer_0308</name>
</gene>
<proteinExistence type="predicted"/>
<dbReference type="eggNOG" id="COG4191">
    <property type="taxonomic scope" value="Bacteria"/>
</dbReference>
<accession>J7IQC9</accession>
<keyword evidence="12" id="KW-1185">Reference proteome</keyword>
<feature type="domain" description="Histidine kinase" evidence="10">
    <location>
        <begin position="92"/>
        <end position="296"/>
    </location>
</feature>
<dbReference type="InterPro" id="IPR005467">
    <property type="entry name" value="His_kinase_dom"/>
</dbReference>
<keyword evidence="4" id="KW-0808">Transferase</keyword>
<dbReference type="InterPro" id="IPR036097">
    <property type="entry name" value="HisK_dim/P_sf"/>
</dbReference>
<protein>
    <recommendedName>
        <fullName evidence="2">histidine kinase</fullName>
        <ecNumber evidence="2">2.7.13.3</ecNumber>
    </recommendedName>
</protein>
<keyword evidence="3" id="KW-0597">Phosphoprotein</keyword>
<dbReference type="PRINTS" id="PR00344">
    <property type="entry name" value="BCTRLSENSOR"/>
</dbReference>
<organism evidence="11 12">
    <name type="scientific">Desulfosporosinus meridiei (strain ATCC BAA-275 / DSM 13257 / KCTC 12902 / NCIMB 13706 / S10)</name>
    <dbReference type="NCBI Taxonomy" id="768704"/>
    <lineage>
        <taxon>Bacteria</taxon>
        <taxon>Bacillati</taxon>
        <taxon>Bacillota</taxon>
        <taxon>Clostridia</taxon>
        <taxon>Eubacteriales</taxon>
        <taxon>Desulfitobacteriaceae</taxon>
        <taxon>Desulfosporosinus</taxon>
    </lineage>
</organism>
<evidence type="ECO:0000256" key="4">
    <source>
        <dbReference type="ARBA" id="ARBA00022679"/>
    </source>
</evidence>
<keyword evidence="8" id="KW-0902">Two-component regulatory system</keyword>
<dbReference type="CDD" id="cd00082">
    <property type="entry name" value="HisKA"/>
    <property type="match status" value="1"/>
</dbReference>
<feature type="coiled-coil region" evidence="9">
    <location>
        <begin position="35"/>
        <end position="83"/>
    </location>
</feature>
<keyword evidence="5" id="KW-0547">Nucleotide-binding</keyword>
<dbReference type="GO" id="GO:0000155">
    <property type="term" value="F:phosphorelay sensor kinase activity"/>
    <property type="evidence" value="ECO:0007669"/>
    <property type="project" value="InterPro"/>
</dbReference>
<dbReference type="InterPro" id="IPR003594">
    <property type="entry name" value="HATPase_dom"/>
</dbReference>
<dbReference type="Pfam" id="PF02518">
    <property type="entry name" value="HATPase_c"/>
    <property type="match status" value="1"/>
</dbReference>
<dbReference type="KEGG" id="dmi:Desmer_0308"/>
<dbReference type="Pfam" id="PF00512">
    <property type="entry name" value="HisKA"/>
    <property type="match status" value="1"/>
</dbReference>
<dbReference type="AlphaFoldDB" id="J7IQC9"/>
<sequence length="304" mass="34651">MSKVALKKNGVLRLISAKFYSVEDWEYFVNMRRELIKLKDDRLNLQAVLERKTKELKIEFKKRAEIEQKLVVLEQEVAKLERFNVIGQLAAGLGHEVRNPLTTIRGFLQMLQNKEDLHTYKSYFDLMIEELDRANLIISDFLSLAKNKPSEFTRQCLNKLLENLYPLLQADAYSQGKKCVFEPGDIAELDIDPNEITQLVLNLARNGLDAMREDGCLTINTFMDGRYIVLSVRDEGKGIDTKNLLKLGTPFFTTKENGTGLGLPMCYSIADKHNALIDVKTGPDGTTFSVRFPHPDLMTMEIGQ</sequence>
<dbReference type="EC" id="2.7.13.3" evidence="2"/>
<keyword evidence="7" id="KW-0067">ATP-binding</keyword>
<dbReference type="InterPro" id="IPR004358">
    <property type="entry name" value="Sig_transdc_His_kin-like_C"/>
</dbReference>
<dbReference type="InterPro" id="IPR036890">
    <property type="entry name" value="HATPase_C_sf"/>
</dbReference>
<dbReference type="PANTHER" id="PTHR43065">
    <property type="entry name" value="SENSOR HISTIDINE KINASE"/>
    <property type="match status" value="1"/>
</dbReference>
<name>J7IQC9_DESMD</name>
<evidence type="ECO:0000256" key="2">
    <source>
        <dbReference type="ARBA" id="ARBA00012438"/>
    </source>
</evidence>
<evidence type="ECO:0000256" key="5">
    <source>
        <dbReference type="ARBA" id="ARBA00022741"/>
    </source>
</evidence>
<reference evidence="12" key="2">
    <citation type="submission" date="2012-08" db="EMBL/GenBank/DDBJ databases">
        <title>Finished genome of Desulfosporosinus meridiei DSM 13257.</title>
        <authorList>
            <person name="Huntemann M."/>
            <person name="Wei C.-L."/>
            <person name="Han J."/>
            <person name="Detter J.C."/>
            <person name="Han C."/>
            <person name="Davenport K."/>
            <person name="Daligault H."/>
            <person name="Erkkila T."/>
            <person name="Gu W."/>
            <person name="Munk A.C.C."/>
            <person name="Teshima H."/>
            <person name="Xu Y."/>
            <person name="Chain P."/>
            <person name="Tapia R."/>
            <person name="Chen A."/>
            <person name="Krypides N."/>
            <person name="Mavromatis K."/>
            <person name="Markowitz V."/>
            <person name="Szeto E."/>
            <person name="Ivanova N."/>
            <person name="Mikhailova N."/>
            <person name="Ovchinnikova G."/>
            <person name="Pagani I."/>
            <person name="Pati A."/>
            <person name="Goodwin L."/>
            <person name="Peters L."/>
            <person name="Pitluck S."/>
            <person name="Woyke T."/>
            <person name="Pester M."/>
            <person name="Spring S."/>
            <person name="Ollivier B."/>
            <person name="Rattei T."/>
            <person name="Klenk H.-P."/>
            <person name="Wagner M."/>
            <person name="Loy A."/>
        </authorList>
    </citation>
    <scope>NUCLEOTIDE SEQUENCE [LARGE SCALE GENOMIC DNA]</scope>
    <source>
        <strain evidence="12">ATCC BAA-275 / DSM 13257 / NCIMB 13706 / S10</strain>
    </source>
</reference>
<dbReference type="SUPFAM" id="SSF55874">
    <property type="entry name" value="ATPase domain of HSP90 chaperone/DNA topoisomerase II/histidine kinase"/>
    <property type="match status" value="1"/>
</dbReference>
<dbReference type="Proteomes" id="UP000005262">
    <property type="component" value="Chromosome"/>
</dbReference>
<dbReference type="InterPro" id="IPR003661">
    <property type="entry name" value="HisK_dim/P_dom"/>
</dbReference>
<evidence type="ECO:0000256" key="7">
    <source>
        <dbReference type="ARBA" id="ARBA00022840"/>
    </source>
</evidence>
<dbReference type="Gene3D" id="3.30.565.10">
    <property type="entry name" value="Histidine kinase-like ATPase, C-terminal domain"/>
    <property type="match status" value="1"/>
</dbReference>
<comment type="catalytic activity">
    <reaction evidence="1">
        <text>ATP + protein L-histidine = ADP + protein N-phospho-L-histidine.</text>
        <dbReference type="EC" id="2.7.13.3"/>
    </reaction>
</comment>
<evidence type="ECO:0000256" key="9">
    <source>
        <dbReference type="SAM" id="Coils"/>
    </source>
</evidence>
<dbReference type="STRING" id="768704.Desmer_0308"/>
<evidence type="ECO:0000259" key="10">
    <source>
        <dbReference type="PROSITE" id="PS50109"/>
    </source>
</evidence>
<dbReference type="Gene3D" id="1.10.287.130">
    <property type="match status" value="1"/>
</dbReference>
<dbReference type="HOGENOM" id="CLU_000445_89_1_9"/>